<feature type="compositionally biased region" description="Gly residues" evidence="1">
    <location>
        <begin position="7"/>
        <end position="30"/>
    </location>
</feature>
<feature type="compositionally biased region" description="Low complexity" evidence="1">
    <location>
        <begin position="31"/>
        <end position="43"/>
    </location>
</feature>
<protein>
    <submittedName>
        <fullName evidence="2">Uncharacterized protein</fullName>
    </submittedName>
</protein>
<accession>A0A835TPW4</accession>
<dbReference type="AlphaFoldDB" id="A0A835TPW4"/>
<reference evidence="2" key="1">
    <citation type="journal article" date="2020" name="bioRxiv">
        <title>Comparative genomics of Chlamydomonas.</title>
        <authorList>
            <person name="Craig R.J."/>
            <person name="Hasan A.R."/>
            <person name="Ness R.W."/>
            <person name="Keightley P.D."/>
        </authorList>
    </citation>
    <scope>NUCLEOTIDE SEQUENCE</scope>
    <source>
        <strain evidence="2">SAG 7.73</strain>
    </source>
</reference>
<keyword evidence="3" id="KW-1185">Reference proteome</keyword>
<dbReference type="Proteomes" id="UP000650467">
    <property type="component" value="Unassembled WGS sequence"/>
</dbReference>
<comment type="caution">
    <text evidence="2">The sequence shown here is derived from an EMBL/GenBank/DDBJ whole genome shotgun (WGS) entry which is preliminary data.</text>
</comment>
<organism evidence="2 3">
    <name type="scientific">Chlamydomonas incerta</name>
    <dbReference type="NCBI Taxonomy" id="51695"/>
    <lineage>
        <taxon>Eukaryota</taxon>
        <taxon>Viridiplantae</taxon>
        <taxon>Chlorophyta</taxon>
        <taxon>core chlorophytes</taxon>
        <taxon>Chlorophyceae</taxon>
        <taxon>CS clade</taxon>
        <taxon>Chlamydomonadales</taxon>
        <taxon>Chlamydomonadaceae</taxon>
        <taxon>Chlamydomonas</taxon>
    </lineage>
</organism>
<evidence type="ECO:0000313" key="2">
    <source>
        <dbReference type="EMBL" id="KAG2441875.1"/>
    </source>
</evidence>
<evidence type="ECO:0000256" key="1">
    <source>
        <dbReference type="SAM" id="MobiDB-lite"/>
    </source>
</evidence>
<feature type="region of interest" description="Disordered" evidence="1">
    <location>
        <begin position="1"/>
        <end position="43"/>
    </location>
</feature>
<evidence type="ECO:0000313" key="3">
    <source>
        <dbReference type="Proteomes" id="UP000650467"/>
    </source>
</evidence>
<dbReference type="OrthoDB" id="530504at2759"/>
<sequence length="220" mass="23185">MAKHGKGGGGGKGADAPGSGAGGKKGGSGAGPAAANGAGASSSGITTGGSGAGAYSLEIREGCVALMRFRTRDGMNALLDPISNAMEGVIANRLGHNFAMSDKDREHANLRKACGLPKTVRYVIATLEGDAHSIRHEMCHARYYLDPPYRTAVSQVWEGALTPQQREAVCAFLTRLKYDPCVHEDEWQAYLVTEKSNFFGMDLAEAQQQLAAAFPPGSWR</sequence>
<proteinExistence type="predicted"/>
<gene>
    <name evidence="2" type="ORF">HXX76_003482</name>
</gene>
<name>A0A835TPW4_CHLIN</name>
<dbReference type="EMBL" id="JAEHOC010000005">
    <property type="protein sequence ID" value="KAG2441875.1"/>
    <property type="molecule type" value="Genomic_DNA"/>
</dbReference>